<dbReference type="AlphaFoldDB" id="M5RIA4"/>
<protein>
    <submittedName>
        <fullName evidence="2">Uncharacterized protein</fullName>
    </submittedName>
</protein>
<evidence type="ECO:0000313" key="3">
    <source>
        <dbReference type="Proteomes" id="UP000011991"/>
    </source>
</evidence>
<keyword evidence="3" id="KW-1185">Reference proteome</keyword>
<accession>M5RIA4</accession>
<gene>
    <name evidence="2" type="ORF">RMSM_04037</name>
</gene>
<sequence length="64" mass="6682">MALAASRPVTTEGFARGNLTPNDSIGYGPKGRPLGTGPTSLPSECVNHAGLLLWAAIHQTGWHE</sequence>
<dbReference type="EMBL" id="ANOG01000581">
    <property type="protein sequence ID" value="EMI19043.1"/>
    <property type="molecule type" value="Genomic_DNA"/>
</dbReference>
<feature type="region of interest" description="Disordered" evidence="1">
    <location>
        <begin position="1"/>
        <end position="40"/>
    </location>
</feature>
<organism evidence="2 3">
    <name type="scientific">Rhodopirellula maiorica SM1</name>
    <dbReference type="NCBI Taxonomy" id="1265738"/>
    <lineage>
        <taxon>Bacteria</taxon>
        <taxon>Pseudomonadati</taxon>
        <taxon>Planctomycetota</taxon>
        <taxon>Planctomycetia</taxon>
        <taxon>Pirellulales</taxon>
        <taxon>Pirellulaceae</taxon>
        <taxon>Novipirellula</taxon>
    </lineage>
</organism>
<dbReference type="PATRIC" id="fig|1265738.3.peg.4041"/>
<proteinExistence type="predicted"/>
<comment type="caution">
    <text evidence="2">The sequence shown here is derived from an EMBL/GenBank/DDBJ whole genome shotgun (WGS) entry which is preliminary data.</text>
</comment>
<evidence type="ECO:0000313" key="2">
    <source>
        <dbReference type="EMBL" id="EMI19043.1"/>
    </source>
</evidence>
<name>M5RIA4_9BACT</name>
<dbReference type="Proteomes" id="UP000011991">
    <property type="component" value="Unassembled WGS sequence"/>
</dbReference>
<reference evidence="2 3" key="1">
    <citation type="journal article" date="2013" name="Mar. Genomics">
        <title>Expression of sulfatases in Rhodopirellula baltica and the diversity of sulfatases in the genus Rhodopirellula.</title>
        <authorList>
            <person name="Wegner C.E."/>
            <person name="Richter-Heitmann T."/>
            <person name="Klindworth A."/>
            <person name="Klockow C."/>
            <person name="Richter M."/>
            <person name="Achstetter T."/>
            <person name="Glockner F.O."/>
            <person name="Harder J."/>
        </authorList>
    </citation>
    <scope>NUCLEOTIDE SEQUENCE [LARGE SCALE GENOMIC DNA]</scope>
    <source>
        <strain evidence="2 3">SM1</strain>
    </source>
</reference>
<evidence type="ECO:0000256" key="1">
    <source>
        <dbReference type="SAM" id="MobiDB-lite"/>
    </source>
</evidence>